<evidence type="ECO:0000256" key="5">
    <source>
        <dbReference type="ARBA" id="ARBA00023136"/>
    </source>
</evidence>
<comment type="caution">
    <text evidence="11">The sequence shown here is derived from an EMBL/GenBank/DDBJ whole genome shotgun (WGS) entry which is preliminary data.</text>
</comment>
<sequence length="283" mass="28310">MHQRLVLLGLALTANAHFVLQIPTSLGYNDGLETTGPCDTFDPTDRSQGVTEWSVQGDSVGLLSTHPSVTWEINVALLSDTSNWRPLVQSFGQKGVGEVCFTKVPGFEAWVGKDAVLQLIQHAPDGKLYQCAAIKFVAGGPDSVPNDCTNSPGVSYDPIVAAPGPSSPTSSSAGGGHSQSITSSSTSGPAPTDTSPDTSSEPSATGSSPGASMTSDLSSTGTHSGHTHPSGTAEGSTVAGGDSTVTGSATASQPPVFTAGASSLARGAASVFALGVLAAGLLL</sequence>
<feature type="compositionally biased region" description="Polar residues" evidence="8">
    <location>
        <begin position="206"/>
        <end position="235"/>
    </location>
</feature>
<evidence type="ECO:0000313" key="12">
    <source>
        <dbReference type="Proteomes" id="UP001244011"/>
    </source>
</evidence>
<keyword evidence="2" id="KW-1003">Cell membrane</keyword>
<evidence type="ECO:0000256" key="3">
    <source>
        <dbReference type="ARBA" id="ARBA00022622"/>
    </source>
</evidence>
<dbReference type="AlphaFoldDB" id="A0AAJ0FI92"/>
<evidence type="ECO:0000256" key="8">
    <source>
        <dbReference type="SAM" id="MobiDB-lite"/>
    </source>
</evidence>
<dbReference type="RefSeq" id="XP_060279262.1">
    <property type="nucleotide sequence ID" value="XM_060424982.1"/>
</dbReference>
<evidence type="ECO:0000259" key="10">
    <source>
        <dbReference type="Pfam" id="PF20238"/>
    </source>
</evidence>
<feature type="chain" id="PRO_5042568431" description="Copper acquisition factor BIM1-like domain-containing protein" evidence="9">
    <location>
        <begin position="17"/>
        <end position="283"/>
    </location>
</feature>
<keyword evidence="12" id="KW-1185">Reference proteome</keyword>
<keyword evidence="5" id="KW-0472">Membrane</keyword>
<dbReference type="InterPro" id="IPR046530">
    <property type="entry name" value="BIM1-like_dom"/>
</dbReference>
<gene>
    <name evidence="11" type="ORF">QBC33DRAFT_460349</name>
</gene>
<keyword evidence="4 9" id="KW-0732">Signal</keyword>
<feature type="compositionally biased region" description="Low complexity" evidence="8">
    <location>
        <begin position="161"/>
        <end position="205"/>
    </location>
</feature>
<keyword evidence="6" id="KW-0325">Glycoprotein</keyword>
<feature type="signal peptide" evidence="9">
    <location>
        <begin position="1"/>
        <end position="16"/>
    </location>
</feature>
<evidence type="ECO:0000256" key="4">
    <source>
        <dbReference type="ARBA" id="ARBA00022729"/>
    </source>
</evidence>
<proteinExistence type="predicted"/>
<evidence type="ECO:0000313" key="11">
    <source>
        <dbReference type="EMBL" id="KAK1763049.1"/>
    </source>
</evidence>
<dbReference type="EMBL" id="MU839031">
    <property type="protein sequence ID" value="KAK1763049.1"/>
    <property type="molecule type" value="Genomic_DNA"/>
</dbReference>
<dbReference type="Pfam" id="PF20238">
    <property type="entry name" value="BIM1-like_dom"/>
    <property type="match status" value="1"/>
</dbReference>
<evidence type="ECO:0000256" key="6">
    <source>
        <dbReference type="ARBA" id="ARBA00023180"/>
    </source>
</evidence>
<feature type="compositionally biased region" description="Polar residues" evidence="8">
    <location>
        <begin position="243"/>
        <end position="252"/>
    </location>
</feature>
<dbReference type="GO" id="GO:0005886">
    <property type="term" value="C:plasma membrane"/>
    <property type="evidence" value="ECO:0007669"/>
    <property type="project" value="UniProtKB-SubCell"/>
</dbReference>
<dbReference type="PANTHER" id="PTHR34992:SF1">
    <property type="entry name" value="COPPER ACQUISITION FACTOR BIM1-LIKE DOMAIN-CONTAINING PROTEIN"/>
    <property type="match status" value="1"/>
</dbReference>
<evidence type="ECO:0000256" key="7">
    <source>
        <dbReference type="ARBA" id="ARBA00023288"/>
    </source>
</evidence>
<keyword evidence="3" id="KW-0336">GPI-anchor</keyword>
<name>A0AAJ0FI92_9PEZI</name>
<organism evidence="11 12">
    <name type="scientific">Phialemonium atrogriseum</name>
    <dbReference type="NCBI Taxonomy" id="1093897"/>
    <lineage>
        <taxon>Eukaryota</taxon>
        <taxon>Fungi</taxon>
        <taxon>Dikarya</taxon>
        <taxon>Ascomycota</taxon>
        <taxon>Pezizomycotina</taxon>
        <taxon>Sordariomycetes</taxon>
        <taxon>Sordariomycetidae</taxon>
        <taxon>Cephalothecales</taxon>
        <taxon>Cephalothecaceae</taxon>
        <taxon>Phialemonium</taxon>
    </lineage>
</organism>
<dbReference type="GeneID" id="85308169"/>
<dbReference type="InterPro" id="IPR046936">
    <property type="entry name" value="BIM1-like"/>
</dbReference>
<evidence type="ECO:0000256" key="1">
    <source>
        <dbReference type="ARBA" id="ARBA00004609"/>
    </source>
</evidence>
<feature type="domain" description="Copper acquisition factor BIM1-like" evidence="10">
    <location>
        <begin position="15"/>
        <end position="151"/>
    </location>
</feature>
<comment type="subcellular location">
    <subcellularLocation>
        <location evidence="1">Cell membrane</location>
        <topology evidence="1">Lipid-anchor</topology>
        <topology evidence="1">GPI-anchor</topology>
    </subcellularLocation>
</comment>
<evidence type="ECO:0000256" key="2">
    <source>
        <dbReference type="ARBA" id="ARBA00022475"/>
    </source>
</evidence>
<dbReference type="CDD" id="cd21176">
    <property type="entry name" value="LPMO_auxiliary-like"/>
    <property type="match status" value="1"/>
</dbReference>
<dbReference type="GO" id="GO:0098552">
    <property type="term" value="C:side of membrane"/>
    <property type="evidence" value="ECO:0007669"/>
    <property type="project" value="UniProtKB-KW"/>
</dbReference>
<protein>
    <recommendedName>
        <fullName evidence="10">Copper acquisition factor BIM1-like domain-containing protein</fullName>
    </recommendedName>
</protein>
<dbReference type="PANTHER" id="PTHR34992">
    <property type="entry name" value="HYPHAL ANASTAMOSIS-7 PROTEIN"/>
    <property type="match status" value="1"/>
</dbReference>
<feature type="region of interest" description="Disordered" evidence="8">
    <location>
        <begin position="148"/>
        <end position="252"/>
    </location>
</feature>
<dbReference type="Proteomes" id="UP001244011">
    <property type="component" value="Unassembled WGS sequence"/>
</dbReference>
<evidence type="ECO:0000256" key="9">
    <source>
        <dbReference type="SAM" id="SignalP"/>
    </source>
</evidence>
<reference evidence="11" key="1">
    <citation type="submission" date="2023-06" db="EMBL/GenBank/DDBJ databases">
        <title>Genome-scale phylogeny and comparative genomics of the fungal order Sordariales.</title>
        <authorList>
            <consortium name="Lawrence Berkeley National Laboratory"/>
            <person name="Hensen N."/>
            <person name="Bonometti L."/>
            <person name="Westerberg I."/>
            <person name="Brannstrom I.O."/>
            <person name="Guillou S."/>
            <person name="Cros-Aarteil S."/>
            <person name="Calhoun S."/>
            <person name="Haridas S."/>
            <person name="Kuo A."/>
            <person name="Mondo S."/>
            <person name="Pangilinan J."/>
            <person name="Riley R."/>
            <person name="Labutti K."/>
            <person name="Andreopoulos B."/>
            <person name="Lipzen A."/>
            <person name="Chen C."/>
            <person name="Yanf M."/>
            <person name="Daum C."/>
            <person name="Ng V."/>
            <person name="Clum A."/>
            <person name="Steindorff A."/>
            <person name="Ohm R."/>
            <person name="Martin F."/>
            <person name="Silar P."/>
            <person name="Natvig D."/>
            <person name="Lalanne C."/>
            <person name="Gautier V."/>
            <person name="Ament-Velasquez S.L."/>
            <person name="Kruys A."/>
            <person name="Hutchinson M.I."/>
            <person name="Powell A.J."/>
            <person name="Barry K."/>
            <person name="Miller A.N."/>
            <person name="Grigoriev I.V."/>
            <person name="Debuchy R."/>
            <person name="Gladieux P."/>
            <person name="Thoren M.H."/>
            <person name="Johannesson H."/>
        </authorList>
    </citation>
    <scope>NUCLEOTIDE SEQUENCE</scope>
    <source>
        <strain evidence="11">8032-3</strain>
    </source>
</reference>
<keyword evidence="7" id="KW-0449">Lipoprotein</keyword>
<accession>A0AAJ0FI92</accession>